<dbReference type="PANTHER" id="PTHR43903">
    <property type="entry name" value="NEUROLIGIN"/>
    <property type="match status" value="1"/>
</dbReference>
<evidence type="ECO:0000259" key="4">
    <source>
        <dbReference type="Pfam" id="PF00135"/>
    </source>
</evidence>
<feature type="chain" id="PRO_5015756542" description="Carboxylesterase type B domain-containing protein" evidence="3">
    <location>
        <begin position="18"/>
        <end position="1201"/>
    </location>
</feature>
<comment type="caution">
    <text evidence="5">The sequence shown here is derived from an EMBL/GenBank/DDBJ whole genome shotgun (WGS) entry which is preliminary data.</text>
</comment>
<feature type="signal peptide" evidence="3">
    <location>
        <begin position="1"/>
        <end position="17"/>
    </location>
</feature>
<dbReference type="OrthoDB" id="3200163at2759"/>
<evidence type="ECO:0000313" key="6">
    <source>
        <dbReference type="Proteomes" id="UP000245119"/>
    </source>
</evidence>
<evidence type="ECO:0000256" key="1">
    <source>
        <dbReference type="ARBA" id="ARBA00005964"/>
    </source>
</evidence>
<dbReference type="InterPro" id="IPR002018">
    <property type="entry name" value="CarbesteraseB"/>
</dbReference>
<sequence length="1201" mass="132223">MSPLLCVALLLTVTCHGDTQQTSLPVVQTRLGAISGRMLTAKNGRQYEAFRGIPYAKPPVGDLRFSKPQPQPPFDQGRFDASEFGKMCWQQLSDPGNVDVSTMSEDCLSLNIFRPVATSTGSSQRDLLPVFVFIYGGAFVRGSSSVFDPSQLVTEGNFITVTLNYRLGAIGFLSTGDSRLAGNYGLWDQQLAITWVKNNIQAFGGDPGHMTIGGQSAGAVSVSFHTLSSFSKGLFSKAIMQSGSATSTGALQREPLQNLLNLARDVSCPLPGSSLPSGAVSSDQDLLNCLRKVSPQELMTVRNAGKTLAVSAIQIVFAPSVDGEIVAKDPADMIKEKEYLTQIGFYERDYLSGCVNNEGAFFYRQVQALTGNVSYITNPDLYDRDLVPFLIESRFGRSSSSAEEVLKFFYTFPRYPGTTQLDLKSVLDTVGDALFYVPVIEFARAVARGQRSDRRNLVYLFEHYPAFDVIGDLGTPHGGDLIYEFDLNRPFIGNASLWTSEDEHLRNVFISTISGFVKTGNPVTQLQSYLQDRWRDFDLSDESYLSIKSDSLMLQNHLHATTASVWIDLLPALLDPAAVYEERLNEAKKALTVDTTTIAPLLRGKTLEVGLFLNVSMLSVTPTRSQITSTTSPLPVVQTQLGAISGRMLTAKNGRQYEAFRGIPYARPPVGDLRFSKPQPHPAFDQGRFDAGEFGNVCWQKSTSMSQATGWIMSEDCLFLNVFRSSGTSRRNLLPVFVFIHGGAFLGGSSDIHIVGGLVTKSSSIVVTLNYRLGALGFLSTGDPTLPGNYGLWDQHLAIQWVRENIQAFNGDPDKITIGGESAGSASVAYQTLTPLSRGLFSRAILQSGTATSSWALQRKPLDQAQKLALNLTCPSPRSTTSTGDAAINADFLSCVRRASPQQIILASSQETTLARAALDFVFVPTVDGEFVMKNPADMLTDTEYLQQIGFYDRDYLSGCVNNEGGLLSSLVLQFMPNDSVILKEEFYDLDLVPLLIEQKFGNTSAVVEEVVRFFYTYPRYSGSRTLDKRQVLDTAGDPGFYVPLTEFARAVARGRSSARRNLVYLFEHYPTYFSDGYLGTPHGYDLMYEFDIDWFVLNTSLWTADDDHLREVFMSVILDFVKSGNPQVLLSSSLQDGWTDFNLIDESYLSIKANSSSIQHHIRPHETSLWLDLLPTLLDPAFDQTNHSTSHLPTLSELIG</sequence>
<dbReference type="STRING" id="400727.A0A2T7PU09"/>
<keyword evidence="3" id="KW-0732">Signal</keyword>
<reference evidence="5 6" key="1">
    <citation type="submission" date="2018-04" db="EMBL/GenBank/DDBJ databases">
        <title>The genome of golden apple snail Pomacea canaliculata provides insight into stress tolerance and invasive adaptation.</title>
        <authorList>
            <person name="Liu C."/>
            <person name="Liu B."/>
            <person name="Ren Y."/>
            <person name="Zhang Y."/>
            <person name="Wang H."/>
            <person name="Li S."/>
            <person name="Jiang F."/>
            <person name="Yin L."/>
            <person name="Zhang G."/>
            <person name="Qian W."/>
            <person name="Fan W."/>
        </authorList>
    </citation>
    <scope>NUCLEOTIDE SEQUENCE [LARGE SCALE GENOMIC DNA]</scope>
    <source>
        <strain evidence="5">SZHN2017</strain>
        <tissue evidence="5">Muscle</tissue>
    </source>
</reference>
<protein>
    <recommendedName>
        <fullName evidence="4">Carboxylesterase type B domain-containing protein</fullName>
    </recommendedName>
</protein>
<evidence type="ECO:0000256" key="3">
    <source>
        <dbReference type="SAM" id="SignalP"/>
    </source>
</evidence>
<dbReference type="AlphaFoldDB" id="A0A2T7PU09"/>
<dbReference type="SUPFAM" id="SSF53474">
    <property type="entry name" value="alpha/beta-Hydrolases"/>
    <property type="match status" value="2"/>
</dbReference>
<gene>
    <name evidence="5" type="ORF">C0Q70_03857</name>
</gene>
<dbReference type="PROSITE" id="PS00122">
    <property type="entry name" value="CARBOXYLESTERASE_B_1"/>
    <property type="match status" value="1"/>
</dbReference>
<dbReference type="GO" id="GO:0016787">
    <property type="term" value="F:hydrolase activity"/>
    <property type="evidence" value="ECO:0007669"/>
    <property type="project" value="UniProtKB-KW"/>
</dbReference>
<feature type="domain" description="Carboxylesterase type B" evidence="4">
    <location>
        <begin position="635"/>
        <end position="1171"/>
    </location>
</feature>
<evidence type="ECO:0000256" key="2">
    <source>
        <dbReference type="ARBA" id="ARBA00022801"/>
    </source>
</evidence>
<keyword evidence="6" id="KW-1185">Reference proteome</keyword>
<proteinExistence type="inferred from homology"/>
<dbReference type="EMBL" id="PZQS01000002">
    <property type="protein sequence ID" value="PVD36867.1"/>
    <property type="molecule type" value="Genomic_DNA"/>
</dbReference>
<name>A0A2T7PU09_POMCA</name>
<keyword evidence="2" id="KW-0378">Hydrolase</keyword>
<dbReference type="InterPro" id="IPR051093">
    <property type="entry name" value="Neuroligin/BSAL"/>
</dbReference>
<dbReference type="InterPro" id="IPR019826">
    <property type="entry name" value="Carboxylesterase_B_AS"/>
</dbReference>
<evidence type="ECO:0000313" key="5">
    <source>
        <dbReference type="EMBL" id="PVD36867.1"/>
    </source>
</evidence>
<dbReference type="Pfam" id="PF00135">
    <property type="entry name" value="COesterase"/>
    <property type="match status" value="2"/>
</dbReference>
<dbReference type="Proteomes" id="UP000245119">
    <property type="component" value="Linkage Group LG2"/>
</dbReference>
<feature type="domain" description="Carboxylesterase type B" evidence="4">
    <location>
        <begin position="25"/>
        <end position="566"/>
    </location>
</feature>
<dbReference type="Gene3D" id="3.40.50.1820">
    <property type="entry name" value="alpha/beta hydrolase"/>
    <property type="match status" value="2"/>
</dbReference>
<organism evidence="5 6">
    <name type="scientific">Pomacea canaliculata</name>
    <name type="common">Golden apple snail</name>
    <dbReference type="NCBI Taxonomy" id="400727"/>
    <lineage>
        <taxon>Eukaryota</taxon>
        <taxon>Metazoa</taxon>
        <taxon>Spiralia</taxon>
        <taxon>Lophotrochozoa</taxon>
        <taxon>Mollusca</taxon>
        <taxon>Gastropoda</taxon>
        <taxon>Caenogastropoda</taxon>
        <taxon>Architaenioglossa</taxon>
        <taxon>Ampullarioidea</taxon>
        <taxon>Ampullariidae</taxon>
        <taxon>Pomacea</taxon>
    </lineage>
</organism>
<dbReference type="InterPro" id="IPR029058">
    <property type="entry name" value="AB_hydrolase_fold"/>
</dbReference>
<comment type="similarity">
    <text evidence="1">Belongs to the type-B carboxylesterase/lipase family.</text>
</comment>
<accession>A0A2T7PU09</accession>